<feature type="transmembrane region" description="Helical" evidence="1">
    <location>
        <begin position="199"/>
        <end position="218"/>
    </location>
</feature>
<dbReference type="EMBL" id="JAHCVI010000004">
    <property type="protein sequence ID" value="KAG7286219.1"/>
    <property type="molecule type" value="Genomic_DNA"/>
</dbReference>
<keyword evidence="1" id="KW-0812">Transmembrane</keyword>
<keyword evidence="1" id="KW-0472">Membrane</keyword>
<proteinExistence type="predicted"/>
<feature type="transmembrane region" description="Helical" evidence="1">
    <location>
        <begin position="509"/>
        <end position="530"/>
    </location>
</feature>
<gene>
    <name evidence="2" type="ORF">NEMBOFW57_008525</name>
</gene>
<dbReference type="Proteomes" id="UP001197093">
    <property type="component" value="Unassembled WGS sequence"/>
</dbReference>
<keyword evidence="3" id="KW-1185">Reference proteome</keyword>
<feature type="transmembrane region" description="Helical" evidence="1">
    <location>
        <begin position="57"/>
        <end position="80"/>
    </location>
</feature>
<dbReference type="AlphaFoldDB" id="A0AAD4HU51"/>
<sequence length="552" mass="63042">MTGSLVGWQDGDTTRGTLNIIKTCAVTIFACTWTVQHLNVPAAHDGEWRKFFRACKWMLVTILLPELILTHAILELILAVRNMQDMEEAIQLDGSRREIGVKYPTWWVALRARMRRIYSLHRDEEEGRGVRLASTSPTAHTWTLTHAYFANMGGLVYASSPESAEHPLTGMHLARFLDAFQFPELTEAEIKDRSKTDGFVRLFSVLQISYLMLSLIIRRAQGLPVSQLEVLTLAFAVCGVVTYITCWYKPKDVGVPLYVGKAREGSRVQALKAFDSFWRLLSNDIGKHQDHLYRVPNDNVPIQDAGYTHFATYLLAFVSALFSSLHAIAWNFDFPTETERTIWHICTILTILIPPFGLLGIPLSQTTWREGNPREFLYASIRVLRELAWVLDEPEERQEVNNARRMLEAVHDLRDAADRPIKHLYKDLLWPSTGGCKHGRKLRQNMLDLVEKKAPFQDRPHLDLPPGYSRHLRQLLCLMDGQGPYKMVEKVARTNVFPRRALPTAFNRWFLYIFMGSYCLARLVLVAVGISSLRAMPEGVYAATWADYIPAI</sequence>
<dbReference type="PANTHER" id="PTHR35043">
    <property type="entry name" value="TRANSCRIPTION FACTOR DOMAIN-CONTAINING PROTEIN"/>
    <property type="match status" value="1"/>
</dbReference>
<name>A0AAD4HU51_9PEZI</name>
<evidence type="ECO:0000313" key="2">
    <source>
        <dbReference type="EMBL" id="KAG7286219.1"/>
    </source>
</evidence>
<feature type="transmembrane region" description="Helical" evidence="1">
    <location>
        <begin position="230"/>
        <end position="248"/>
    </location>
</feature>
<accession>A0AAD4HU51</accession>
<dbReference type="PANTHER" id="PTHR35043:SF8">
    <property type="entry name" value="DUF4220 DOMAIN-CONTAINING PROTEIN"/>
    <property type="match status" value="1"/>
</dbReference>
<evidence type="ECO:0000313" key="3">
    <source>
        <dbReference type="Proteomes" id="UP001197093"/>
    </source>
</evidence>
<feature type="transmembrane region" description="Helical" evidence="1">
    <location>
        <begin position="342"/>
        <end position="364"/>
    </location>
</feature>
<feature type="transmembrane region" description="Helical" evidence="1">
    <location>
        <begin position="310"/>
        <end position="330"/>
    </location>
</feature>
<comment type="caution">
    <text evidence="2">The sequence shown here is derived from an EMBL/GenBank/DDBJ whole genome shotgun (WGS) entry which is preliminary data.</text>
</comment>
<protein>
    <submittedName>
        <fullName evidence="2">Uncharacterized protein</fullName>
    </submittedName>
</protein>
<reference evidence="2" key="1">
    <citation type="submission" date="2023-02" db="EMBL/GenBank/DDBJ databases">
        <authorList>
            <person name="Palmer J.M."/>
        </authorList>
    </citation>
    <scope>NUCLEOTIDE SEQUENCE</scope>
    <source>
        <strain evidence="2">FW57</strain>
    </source>
</reference>
<organism evidence="2 3">
    <name type="scientific">Staphylotrichum longicolle</name>
    <dbReference type="NCBI Taxonomy" id="669026"/>
    <lineage>
        <taxon>Eukaryota</taxon>
        <taxon>Fungi</taxon>
        <taxon>Dikarya</taxon>
        <taxon>Ascomycota</taxon>
        <taxon>Pezizomycotina</taxon>
        <taxon>Sordariomycetes</taxon>
        <taxon>Sordariomycetidae</taxon>
        <taxon>Sordariales</taxon>
        <taxon>Chaetomiaceae</taxon>
        <taxon>Staphylotrichum</taxon>
    </lineage>
</organism>
<keyword evidence="1" id="KW-1133">Transmembrane helix</keyword>
<evidence type="ECO:0000256" key="1">
    <source>
        <dbReference type="SAM" id="Phobius"/>
    </source>
</evidence>